<dbReference type="InterPro" id="IPR046342">
    <property type="entry name" value="CBS_dom_sf"/>
</dbReference>
<dbReference type="Proteomes" id="UP000466307">
    <property type="component" value="Unassembled WGS sequence"/>
</dbReference>
<evidence type="ECO:0000256" key="9">
    <source>
        <dbReference type="RuleBase" id="RU362011"/>
    </source>
</evidence>
<keyword evidence="4 9" id="KW-0812">Transmembrane</keyword>
<comment type="caution">
    <text evidence="9">Lacks conserved residue(s) required for the propagation of feature annotation.</text>
</comment>
<dbReference type="GO" id="GO:0005886">
    <property type="term" value="C:plasma membrane"/>
    <property type="evidence" value="ECO:0007669"/>
    <property type="project" value="UniProtKB-SubCell"/>
</dbReference>
<evidence type="ECO:0000256" key="6">
    <source>
        <dbReference type="ARBA" id="ARBA00022989"/>
    </source>
</evidence>
<dbReference type="CDD" id="cd04606">
    <property type="entry name" value="CBS_pair_Mg_transporter"/>
    <property type="match status" value="1"/>
</dbReference>
<comment type="function">
    <text evidence="9">Acts as a magnesium transporter.</text>
</comment>
<dbReference type="InterPro" id="IPR006669">
    <property type="entry name" value="MgtE_transporter"/>
</dbReference>
<evidence type="ECO:0000256" key="5">
    <source>
        <dbReference type="ARBA" id="ARBA00022842"/>
    </source>
</evidence>
<keyword evidence="12" id="KW-1185">Reference proteome</keyword>
<evidence type="ECO:0000256" key="4">
    <source>
        <dbReference type="ARBA" id="ARBA00022692"/>
    </source>
</evidence>
<feature type="transmembrane region" description="Helical" evidence="9">
    <location>
        <begin position="386"/>
        <end position="406"/>
    </location>
</feature>
<comment type="subcellular location">
    <subcellularLocation>
        <location evidence="9">Cell membrane</location>
        <topology evidence="9">Multi-pass membrane protein</topology>
    </subcellularLocation>
    <subcellularLocation>
        <location evidence="1">Membrane</location>
        <topology evidence="1">Multi-pass membrane protein</topology>
    </subcellularLocation>
</comment>
<dbReference type="PANTHER" id="PTHR43773">
    <property type="entry name" value="MAGNESIUM TRANSPORTER MGTE"/>
    <property type="match status" value="1"/>
</dbReference>
<dbReference type="SUPFAM" id="SSF161093">
    <property type="entry name" value="MgtE membrane domain-like"/>
    <property type="match status" value="1"/>
</dbReference>
<evidence type="ECO:0000256" key="3">
    <source>
        <dbReference type="ARBA" id="ARBA00022448"/>
    </source>
</evidence>
<evidence type="ECO:0000256" key="7">
    <source>
        <dbReference type="ARBA" id="ARBA00023136"/>
    </source>
</evidence>
<dbReference type="InterPro" id="IPR036739">
    <property type="entry name" value="SLC41_membr_dom_sf"/>
</dbReference>
<evidence type="ECO:0000256" key="1">
    <source>
        <dbReference type="ARBA" id="ARBA00004141"/>
    </source>
</evidence>
<keyword evidence="8" id="KW-0129">CBS domain</keyword>
<keyword evidence="9" id="KW-0479">Metal-binding</keyword>
<evidence type="ECO:0000259" key="10">
    <source>
        <dbReference type="PROSITE" id="PS51371"/>
    </source>
</evidence>
<dbReference type="NCBIfam" id="TIGR00400">
    <property type="entry name" value="mgtE"/>
    <property type="match status" value="1"/>
</dbReference>
<keyword evidence="9" id="KW-1003">Cell membrane</keyword>
<keyword evidence="5 9" id="KW-0460">Magnesium</keyword>
<dbReference type="Pfam" id="PF00571">
    <property type="entry name" value="CBS"/>
    <property type="match status" value="2"/>
</dbReference>
<dbReference type="Gene3D" id="1.10.357.20">
    <property type="entry name" value="SLC41 divalent cation transporters, integral membrane domain"/>
    <property type="match status" value="1"/>
</dbReference>
<comment type="similarity">
    <text evidence="2 9">Belongs to the SLC41A transporter family.</text>
</comment>
<evidence type="ECO:0000313" key="11">
    <source>
        <dbReference type="EMBL" id="NDK91361.1"/>
    </source>
</evidence>
<keyword evidence="3 9" id="KW-0813">Transport</keyword>
<feature type="domain" description="CBS" evidence="10">
    <location>
        <begin position="137"/>
        <end position="199"/>
    </location>
</feature>
<dbReference type="InterPro" id="IPR006667">
    <property type="entry name" value="SLC41_membr_dom"/>
</dbReference>
<evidence type="ECO:0000256" key="8">
    <source>
        <dbReference type="PROSITE-ProRule" id="PRU00703"/>
    </source>
</evidence>
<gene>
    <name evidence="11" type="primary">mgtE</name>
    <name evidence="11" type="ORF">GYA93_17500</name>
</gene>
<feature type="domain" description="CBS" evidence="10">
    <location>
        <begin position="200"/>
        <end position="256"/>
    </location>
</feature>
<dbReference type="InterPro" id="IPR038076">
    <property type="entry name" value="MgtE_N_sf"/>
</dbReference>
<dbReference type="AlphaFoldDB" id="A0A7K3LTL9"/>
<dbReference type="InterPro" id="IPR000644">
    <property type="entry name" value="CBS_dom"/>
</dbReference>
<feature type="transmembrane region" description="Helical" evidence="9">
    <location>
        <begin position="418"/>
        <end position="440"/>
    </location>
</feature>
<feature type="transmembrane region" description="Helical" evidence="9">
    <location>
        <begin position="284"/>
        <end position="304"/>
    </location>
</feature>
<dbReference type="PANTHER" id="PTHR43773:SF1">
    <property type="entry name" value="MAGNESIUM TRANSPORTER MGTE"/>
    <property type="match status" value="1"/>
</dbReference>
<evidence type="ECO:0000256" key="2">
    <source>
        <dbReference type="ARBA" id="ARBA00009749"/>
    </source>
</evidence>
<reference evidence="11 12" key="1">
    <citation type="submission" date="2020-01" db="EMBL/GenBank/DDBJ databases">
        <title>Investigation of new actinobacteria for the biodesulphurisation of diesel fuel.</title>
        <authorList>
            <person name="Athi Narayanan S.M."/>
        </authorList>
    </citation>
    <scope>NUCLEOTIDE SEQUENCE [LARGE SCALE GENOMIC DNA]</scope>
    <source>
        <strain evidence="11 12">213E</strain>
    </source>
</reference>
<dbReference type="InterPro" id="IPR006668">
    <property type="entry name" value="Mg_transptr_MgtE_intracell_dom"/>
</dbReference>
<dbReference type="Pfam" id="PF03448">
    <property type="entry name" value="MgtE_N"/>
    <property type="match status" value="1"/>
</dbReference>
<dbReference type="Gene3D" id="3.10.580.10">
    <property type="entry name" value="CBS-domain"/>
    <property type="match status" value="1"/>
</dbReference>
<dbReference type="EMBL" id="JAADZU010000065">
    <property type="protein sequence ID" value="NDK91361.1"/>
    <property type="molecule type" value="Genomic_DNA"/>
</dbReference>
<proteinExistence type="inferred from homology"/>
<protein>
    <recommendedName>
        <fullName evidence="9">Magnesium transporter MgtE</fullName>
    </recommendedName>
</protein>
<keyword evidence="6 9" id="KW-1133">Transmembrane helix</keyword>
<dbReference type="Pfam" id="PF01769">
    <property type="entry name" value="MgtE"/>
    <property type="match status" value="1"/>
</dbReference>
<dbReference type="GO" id="GO:0046872">
    <property type="term" value="F:metal ion binding"/>
    <property type="evidence" value="ECO:0007669"/>
    <property type="project" value="UniProtKB-KW"/>
</dbReference>
<feature type="transmembrane region" description="Helical" evidence="9">
    <location>
        <begin position="360"/>
        <end position="380"/>
    </location>
</feature>
<organism evidence="11 12">
    <name type="scientific">Gordonia desulfuricans</name>
    <dbReference type="NCBI Taxonomy" id="89051"/>
    <lineage>
        <taxon>Bacteria</taxon>
        <taxon>Bacillati</taxon>
        <taxon>Actinomycetota</taxon>
        <taxon>Actinomycetes</taxon>
        <taxon>Mycobacteriales</taxon>
        <taxon>Gordoniaceae</taxon>
        <taxon>Gordonia</taxon>
    </lineage>
</organism>
<dbReference type="Gene3D" id="1.25.60.10">
    <property type="entry name" value="MgtE N-terminal domain-like"/>
    <property type="match status" value="1"/>
</dbReference>
<dbReference type="PROSITE" id="PS51371">
    <property type="entry name" value="CBS"/>
    <property type="match status" value="2"/>
</dbReference>
<keyword evidence="7 9" id="KW-0472">Membrane</keyword>
<dbReference type="SUPFAM" id="SSF158791">
    <property type="entry name" value="MgtE N-terminal domain-like"/>
    <property type="match status" value="1"/>
</dbReference>
<dbReference type="SMART" id="SM00924">
    <property type="entry name" value="MgtE_N"/>
    <property type="match status" value="1"/>
</dbReference>
<accession>A0A7K3LTL9</accession>
<dbReference type="SUPFAM" id="SSF54631">
    <property type="entry name" value="CBS-domain pair"/>
    <property type="match status" value="1"/>
</dbReference>
<comment type="subunit">
    <text evidence="9">Homodimer.</text>
</comment>
<dbReference type="GO" id="GO:0015095">
    <property type="term" value="F:magnesium ion transmembrane transporter activity"/>
    <property type="evidence" value="ECO:0007669"/>
    <property type="project" value="UniProtKB-UniRule"/>
</dbReference>
<sequence>MTQQIVNPDEIGALIDGGALTEAGDLLATLHHGEVAGILDRLPRKRRGVAFRLLPKPTAVEVFDDLTAVSQVDLIADLGTADVAEAFDHLDPDDRAELLDELPAAVAKALVQQLTPDEREMTGVVLGFARGSVGRRMSPEVVHAYVDDTAAAALERVKERGHEVETIYTVPVIGEGRVLRGVVSLRDLLLSDPDTPLSAMMHKPIAAYADDDAELTAQRCIDRAVLAMPVTDRERRLVGMLTIDDAAEVVEQARDTDEARAGASEPLREPYLLASVLSITRARIVWLFVLAVSAILTVNVLEIFEGTLEQKVALALFIPLLTGIGGNTGSQAATTVTRALATGEAAPRDVLRVAGKEVRVGLTLGTVLGIVGFAVAGLAYELEIGTVIGLTILSICTMAATVGGMMPLIAKSIRVDPAVFSTPFISTFCDATGLIIYFMIAKAVLGI</sequence>
<dbReference type="RefSeq" id="WP_059035050.1">
    <property type="nucleotide sequence ID" value="NZ_JAADZU010000065.1"/>
</dbReference>
<name>A0A7K3LTL9_9ACTN</name>
<evidence type="ECO:0000313" key="12">
    <source>
        <dbReference type="Proteomes" id="UP000466307"/>
    </source>
</evidence>
<comment type="caution">
    <text evidence="11">The sequence shown here is derived from an EMBL/GenBank/DDBJ whole genome shotgun (WGS) entry which is preliminary data.</text>
</comment>